<evidence type="ECO:0008006" key="2">
    <source>
        <dbReference type="Google" id="ProtNLM"/>
    </source>
</evidence>
<dbReference type="AlphaFoldDB" id="K1RD35"/>
<evidence type="ECO:0000313" key="1">
    <source>
        <dbReference type="EMBL" id="EKC43568.1"/>
    </source>
</evidence>
<gene>
    <name evidence="1" type="ORF">OBE_17931</name>
</gene>
<accession>K1RD35</accession>
<protein>
    <recommendedName>
        <fullName evidence="2">Baseplate protein J-like domain-containing protein</fullName>
    </recommendedName>
</protein>
<sequence>MGITNKWLNPYQRSYQQIKAKLIEGLTNIRDKNGDILITDYSEGNILIIILSLFAAIAEVLHYYIDNVARETFLPTARKYDSVVKQGKLVDYNTKSAIAASVDVTLTRSITSENIGANILIPAGTVFTDNSGNVWMSSRDVTWWPNTTTCKVPLVQHEIYGNSRLNGIIIPTDDRVIITLGTLPNGKYYEHGTMSLKIGGETWVLVDTFAYSKPKDKHFMVSVDSALNPYLHFGDGLYGAKPNAGDRITEVIFYLTKGYNGNIGSGSITTVPAVISGVISDATVSNAYAAAGGSNYENFQMIKEHIPLSVKTLGVAITAQDFADLAMTVEGVNKAAVDYECSRKLTVYINPDNGSSAGDARIDKVYNLLS</sequence>
<feature type="non-terminal residue" evidence="1">
    <location>
        <position position="370"/>
    </location>
</feature>
<comment type="caution">
    <text evidence="1">The sequence shown here is derived from an EMBL/GenBank/DDBJ whole genome shotgun (WGS) entry which is preliminary data.</text>
</comment>
<organism evidence="1">
    <name type="scientific">human gut metagenome</name>
    <dbReference type="NCBI Taxonomy" id="408170"/>
    <lineage>
        <taxon>unclassified sequences</taxon>
        <taxon>metagenomes</taxon>
        <taxon>organismal metagenomes</taxon>
    </lineage>
</organism>
<proteinExistence type="predicted"/>
<name>K1RD35_9ZZZZ</name>
<dbReference type="EMBL" id="AJWZ01011969">
    <property type="protein sequence ID" value="EKC43568.1"/>
    <property type="molecule type" value="Genomic_DNA"/>
</dbReference>
<reference evidence="1" key="1">
    <citation type="journal article" date="2013" name="Environ. Microbiol.">
        <title>Microbiota from the distal guts of lean and obese adolescents exhibit partial functional redundancy besides clear differences in community structure.</title>
        <authorList>
            <person name="Ferrer M."/>
            <person name="Ruiz A."/>
            <person name="Lanza F."/>
            <person name="Haange S.B."/>
            <person name="Oberbach A."/>
            <person name="Till H."/>
            <person name="Bargiela R."/>
            <person name="Campoy C."/>
            <person name="Segura M.T."/>
            <person name="Richter M."/>
            <person name="von Bergen M."/>
            <person name="Seifert J."/>
            <person name="Suarez A."/>
        </authorList>
    </citation>
    <scope>NUCLEOTIDE SEQUENCE</scope>
</reference>